<proteinExistence type="predicted"/>
<comment type="caution">
    <text evidence="1">The sequence shown here is derived from an EMBL/GenBank/DDBJ whole genome shotgun (WGS) entry which is preliminary data.</text>
</comment>
<name>A0A413VSL3_9BACE</name>
<protein>
    <submittedName>
        <fullName evidence="1">Uncharacterized protein</fullName>
    </submittedName>
</protein>
<organism evidence="1 2">
    <name type="scientific">Bacteroides nordii</name>
    <dbReference type="NCBI Taxonomy" id="291645"/>
    <lineage>
        <taxon>Bacteria</taxon>
        <taxon>Pseudomonadati</taxon>
        <taxon>Bacteroidota</taxon>
        <taxon>Bacteroidia</taxon>
        <taxon>Bacteroidales</taxon>
        <taxon>Bacteroidaceae</taxon>
        <taxon>Bacteroides</taxon>
    </lineage>
</organism>
<evidence type="ECO:0000313" key="1">
    <source>
        <dbReference type="EMBL" id="RHB36464.1"/>
    </source>
</evidence>
<dbReference type="RefSeq" id="WP_052327162.1">
    <property type="nucleotide sequence ID" value="NZ_CABJFV010000004.1"/>
</dbReference>
<dbReference type="EMBL" id="QSGO01000004">
    <property type="protein sequence ID" value="RHB36464.1"/>
    <property type="molecule type" value="Genomic_DNA"/>
</dbReference>
<dbReference type="Proteomes" id="UP000284379">
    <property type="component" value="Unassembled WGS sequence"/>
</dbReference>
<evidence type="ECO:0000313" key="2">
    <source>
        <dbReference type="Proteomes" id="UP000284379"/>
    </source>
</evidence>
<sequence length="295" mass="32506">MLCGAVAFASCSESSLLGDNEMALIELNQTYELAEADSKGLDDDNDGPKIETIADEATIKESMDKYITEMMNRQSNAKERVTRSADGLDGLVGVFKVGSCGSYKELEIKLDCEDKRTISKVTGKVGDSSVDKNGNVSFRFCLTEANRFYPGGVLLINSHSYSNKAVLRHHDVEDSNPSNQVYINGAEQTDWFVGKFTSVTKDDAVLAWEPIGNRPWNVPVGPAYIQYGLVVLPSQSCGRILVDDEDKNNKNWVKLYENGVYTDLLNEAGRDHYGILVGENTEYCIGLSTEGSFVY</sequence>
<reference evidence="1 2" key="1">
    <citation type="submission" date="2018-08" db="EMBL/GenBank/DDBJ databases">
        <title>A genome reference for cultivated species of the human gut microbiota.</title>
        <authorList>
            <person name="Zou Y."/>
            <person name="Xue W."/>
            <person name="Luo G."/>
        </authorList>
    </citation>
    <scope>NUCLEOTIDE SEQUENCE [LARGE SCALE GENOMIC DNA]</scope>
    <source>
        <strain evidence="1 2">AM40-30BH</strain>
    </source>
</reference>
<dbReference type="AlphaFoldDB" id="A0A413VSL3"/>
<gene>
    <name evidence="1" type="ORF">DW888_07490</name>
</gene>
<accession>A0A413VSL3</accession>